<dbReference type="InterPro" id="IPR002797">
    <property type="entry name" value="Polysacc_synth"/>
</dbReference>
<dbReference type="OrthoDB" id="8581970at2"/>
<dbReference type="STRING" id="504832.OCA5_c19180"/>
<accession>B6JE00</accession>
<dbReference type="PANTHER" id="PTHR30250">
    <property type="entry name" value="PST FAMILY PREDICTED COLANIC ACID TRANSPORTER"/>
    <property type="match status" value="1"/>
</dbReference>
<feature type="transmembrane region" description="Helical" evidence="6">
    <location>
        <begin position="291"/>
        <end position="308"/>
    </location>
</feature>
<comment type="subcellular location">
    <subcellularLocation>
        <location evidence="1">Cell membrane</location>
        <topology evidence="1">Multi-pass membrane protein</topology>
    </subcellularLocation>
</comment>
<evidence type="ECO:0000256" key="6">
    <source>
        <dbReference type="SAM" id="Phobius"/>
    </source>
</evidence>
<reference evidence="7 8" key="1">
    <citation type="journal article" date="2011" name="J. Bacteriol.">
        <title>Complete genome sequences of the chemolithoautotrophic Oligotropha carboxidovorans strains OM4 and OM5.</title>
        <authorList>
            <person name="Volland S."/>
            <person name="Rachinger M."/>
            <person name="Strittmatter A."/>
            <person name="Daniel R."/>
            <person name="Gottschalk G."/>
            <person name="Meyer O."/>
        </authorList>
    </citation>
    <scope>NUCLEOTIDE SEQUENCE [LARGE SCALE GENOMIC DNA]</scope>
    <source>
        <strain evidence="8">ATCC 49405 / DSM 1227 / KCTC 32145 / OM5</strain>
    </source>
</reference>
<evidence type="ECO:0000256" key="1">
    <source>
        <dbReference type="ARBA" id="ARBA00004651"/>
    </source>
</evidence>
<feature type="transmembrane region" description="Helical" evidence="6">
    <location>
        <begin position="417"/>
        <end position="434"/>
    </location>
</feature>
<feature type="transmembrane region" description="Helical" evidence="6">
    <location>
        <begin position="210"/>
        <end position="232"/>
    </location>
</feature>
<evidence type="ECO:0000256" key="3">
    <source>
        <dbReference type="ARBA" id="ARBA00022692"/>
    </source>
</evidence>
<dbReference type="EMBL" id="CP002826">
    <property type="protein sequence ID" value="AEI06630.1"/>
    <property type="molecule type" value="Genomic_DNA"/>
</dbReference>
<organism evidence="7 8">
    <name type="scientific">Afipia carboxidovorans (strain ATCC 49405 / DSM 1227 / KCTC 32145 / OM5)</name>
    <name type="common">Oligotropha carboxidovorans</name>
    <dbReference type="NCBI Taxonomy" id="504832"/>
    <lineage>
        <taxon>Bacteria</taxon>
        <taxon>Pseudomonadati</taxon>
        <taxon>Pseudomonadota</taxon>
        <taxon>Alphaproteobacteria</taxon>
        <taxon>Hyphomicrobiales</taxon>
        <taxon>Nitrobacteraceae</taxon>
        <taxon>Afipia</taxon>
    </lineage>
</organism>
<dbReference type="KEGG" id="oca:OCAR_6110"/>
<feature type="transmembrane region" description="Helical" evidence="6">
    <location>
        <begin position="383"/>
        <end position="405"/>
    </location>
</feature>
<evidence type="ECO:0000256" key="4">
    <source>
        <dbReference type="ARBA" id="ARBA00022989"/>
    </source>
</evidence>
<feature type="transmembrane region" description="Helical" evidence="6">
    <location>
        <begin position="440"/>
        <end position="463"/>
    </location>
</feature>
<dbReference type="InterPro" id="IPR050833">
    <property type="entry name" value="Poly_Biosynth_Transport"/>
</dbReference>
<evidence type="ECO:0000313" key="8">
    <source>
        <dbReference type="Proteomes" id="UP000007730"/>
    </source>
</evidence>
<dbReference type="KEGG" id="ocg:OCA5_c19180"/>
<keyword evidence="4 6" id="KW-1133">Transmembrane helix</keyword>
<dbReference type="eggNOG" id="COG2244">
    <property type="taxonomic scope" value="Bacteria"/>
</dbReference>
<evidence type="ECO:0000256" key="5">
    <source>
        <dbReference type="ARBA" id="ARBA00023136"/>
    </source>
</evidence>
<dbReference type="HOGENOM" id="CLU_022017_7_3_5"/>
<dbReference type="RefSeq" id="WP_012563252.1">
    <property type="nucleotide sequence ID" value="NC_011386.1"/>
</dbReference>
<feature type="transmembrane region" description="Helical" evidence="6">
    <location>
        <begin position="83"/>
        <end position="105"/>
    </location>
</feature>
<keyword evidence="5 6" id="KW-0472">Membrane</keyword>
<evidence type="ECO:0000313" key="7">
    <source>
        <dbReference type="EMBL" id="AEI06630.1"/>
    </source>
</evidence>
<dbReference type="PANTHER" id="PTHR30250:SF31">
    <property type="entry name" value="INNER MEMBRANE PROTEIN YGHQ"/>
    <property type="match status" value="1"/>
</dbReference>
<gene>
    <name evidence="7" type="ordered locus">OCA5_c19180</name>
</gene>
<dbReference type="PATRIC" id="fig|504832.7.peg.2041"/>
<evidence type="ECO:0000256" key="2">
    <source>
        <dbReference type="ARBA" id="ARBA00022475"/>
    </source>
</evidence>
<feature type="transmembrane region" description="Helical" evidence="6">
    <location>
        <begin position="36"/>
        <end position="62"/>
    </location>
</feature>
<keyword evidence="8" id="KW-1185">Reference proteome</keyword>
<dbReference type="GO" id="GO:0005886">
    <property type="term" value="C:plasma membrane"/>
    <property type="evidence" value="ECO:0007669"/>
    <property type="project" value="UniProtKB-SubCell"/>
</dbReference>
<name>B6JE00_AFIC5</name>
<dbReference type="AlphaFoldDB" id="B6JE00"/>
<dbReference type="Proteomes" id="UP000007730">
    <property type="component" value="Chromosome"/>
</dbReference>
<protein>
    <submittedName>
        <fullName evidence="7">Putative polysaccharide export protein</fullName>
    </submittedName>
</protein>
<keyword evidence="2" id="KW-1003">Cell membrane</keyword>
<feature type="transmembrane region" description="Helical" evidence="6">
    <location>
        <begin position="314"/>
        <end position="337"/>
    </location>
</feature>
<proteinExistence type="predicted"/>
<dbReference type="Pfam" id="PF01943">
    <property type="entry name" value="Polysacc_synt"/>
    <property type="match status" value="1"/>
</dbReference>
<feature type="transmembrane region" description="Helical" evidence="6">
    <location>
        <begin position="111"/>
        <end position="129"/>
    </location>
</feature>
<feature type="transmembrane region" description="Helical" evidence="6">
    <location>
        <begin position="357"/>
        <end position="377"/>
    </location>
</feature>
<keyword evidence="3 6" id="KW-0812">Transmembrane</keyword>
<feature type="transmembrane region" description="Helical" evidence="6">
    <location>
        <begin position="252"/>
        <end position="271"/>
    </location>
</feature>
<feature type="transmembrane region" description="Helical" evidence="6">
    <location>
        <begin position="170"/>
        <end position="190"/>
    </location>
</feature>
<feature type="transmembrane region" description="Helical" evidence="6">
    <location>
        <begin position="141"/>
        <end position="164"/>
    </location>
</feature>
<feature type="transmembrane region" description="Helical" evidence="6">
    <location>
        <begin position="7"/>
        <end position="30"/>
    </location>
</feature>
<sequence>MLLRHTLLYLPAQVIGPLFQLLAMIVWTHVVNDHTLGVITLITASHELLQIGFLSWWSQYALRFLGRYQDAGEEQRFYATESFVILISVILQSLAIVGVVLLVIAPDASPLLLAASIGYVISRTLNLYIAERARARQQIGIYSIQQIVGPSAGLLLGLLLIHWFGPHPEWPLIGYFAMQLLAALIVLPFIGYSSRVWPIDRDIFRHALHYGVPIIIGGGLGWVGLNASRFILNDMRGVAAAGLFAVGYGLGQRAAAVAAMLVTAAAFPLAVKHMEQGGSKAAMSQLADNSALLFAILVPSIAGIYSLRAEIVHLMIAAPFQAATLAILPLSALAGAIRSLRAHFGDQVFLLHNRTRLIVVVASVDAIVTVILSIVFIQRWGLVGAAAATVASALAAATVSFAIGFTKFGLTLPVSHLLRSGIATALMMLVLHRLPEAANLSGLALHIAIGAGTYAAALVVFYARSLFHLWIVRAHQPLRS</sequence>